<dbReference type="GO" id="GO:0008270">
    <property type="term" value="F:zinc ion binding"/>
    <property type="evidence" value="ECO:0007669"/>
    <property type="project" value="UniProtKB-KW"/>
</dbReference>
<dbReference type="GO" id="GO:0005634">
    <property type="term" value="C:nucleus"/>
    <property type="evidence" value="ECO:0007669"/>
    <property type="project" value="UniProtKB-SubCell"/>
</dbReference>
<feature type="region of interest" description="Disordered" evidence="11">
    <location>
        <begin position="245"/>
        <end position="268"/>
    </location>
</feature>
<evidence type="ECO:0000256" key="11">
    <source>
        <dbReference type="SAM" id="MobiDB-lite"/>
    </source>
</evidence>
<dbReference type="InterPro" id="IPR001965">
    <property type="entry name" value="Znf_PHD"/>
</dbReference>
<dbReference type="CDD" id="cd00148">
    <property type="entry name" value="PROF"/>
    <property type="match status" value="1"/>
</dbReference>
<keyword evidence="15" id="KW-1185">Reference proteome</keyword>
<feature type="transmembrane region" description="Helical" evidence="12">
    <location>
        <begin position="93"/>
        <end position="112"/>
    </location>
</feature>
<evidence type="ECO:0000256" key="6">
    <source>
        <dbReference type="ARBA" id="ARBA00022833"/>
    </source>
</evidence>
<evidence type="ECO:0000256" key="2">
    <source>
        <dbReference type="ARBA" id="ARBA00010058"/>
    </source>
</evidence>
<feature type="domain" description="PHD-type" evidence="13">
    <location>
        <begin position="318"/>
        <end position="367"/>
    </location>
</feature>
<dbReference type="Gene3D" id="3.30.450.30">
    <property type="entry name" value="Dynein light chain 2a, cytoplasmic"/>
    <property type="match status" value="1"/>
</dbReference>
<keyword evidence="4 8" id="KW-0479">Metal-binding</keyword>
<dbReference type="InterPro" id="IPR011011">
    <property type="entry name" value="Znf_FYVE_PHD"/>
</dbReference>
<keyword evidence="12" id="KW-0472">Membrane</keyword>
<evidence type="ECO:0000256" key="5">
    <source>
        <dbReference type="ARBA" id="ARBA00022771"/>
    </source>
</evidence>
<dbReference type="Gene3D" id="3.30.40.10">
    <property type="entry name" value="Zinc/RING finger domain, C3HC4 (zinc finger)"/>
    <property type="match status" value="1"/>
</dbReference>
<dbReference type="InterPro" id="IPR013083">
    <property type="entry name" value="Znf_RING/FYVE/PHD"/>
</dbReference>
<evidence type="ECO:0000256" key="7">
    <source>
        <dbReference type="ARBA" id="ARBA00023242"/>
    </source>
</evidence>
<evidence type="ECO:0000313" key="15">
    <source>
        <dbReference type="Proteomes" id="UP000054995"/>
    </source>
</evidence>
<feature type="binding site" evidence="8">
    <location>
        <position position="348"/>
    </location>
    <ligand>
        <name>Zn(2+)</name>
        <dbReference type="ChEBI" id="CHEBI:29105"/>
        <label>1</label>
    </ligand>
</feature>
<dbReference type="InterPro" id="IPR028651">
    <property type="entry name" value="ING_fam"/>
</dbReference>
<dbReference type="SMART" id="SM00249">
    <property type="entry name" value="PHD"/>
    <property type="match status" value="1"/>
</dbReference>
<dbReference type="EMBL" id="JYDT01000157">
    <property type="protein sequence ID" value="KRY82910.1"/>
    <property type="molecule type" value="Genomic_DNA"/>
</dbReference>
<dbReference type="InterPro" id="IPR048278">
    <property type="entry name" value="PFN"/>
</dbReference>
<evidence type="ECO:0000259" key="13">
    <source>
        <dbReference type="PROSITE" id="PS50016"/>
    </source>
</evidence>
<proteinExistence type="inferred from homology"/>
<evidence type="ECO:0000256" key="3">
    <source>
        <dbReference type="ARBA" id="ARBA00010210"/>
    </source>
</evidence>
<feature type="binding site" evidence="8">
    <location>
        <position position="323"/>
    </location>
    <ligand>
        <name>Zn(2+)</name>
        <dbReference type="ChEBI" id="CHEBI:29105"/>
        <label>1</label>
    </ligand>
</feature>
<dbReference type="Proteomes" id="UP000054995">
    <property type="component" value="Unassembled WGS sequence"/>
</dbReference>
<dbReference type="AlphaFoldDB" id="A0A0V1FA93"/>
<comment type="similarity">
    <text evidence="2 10">Belongs to the profilin family.</text>
</comment>
<comment type="caution">
    <text evidence="14">The sequence shown here is derived from an EMBL/GenBank/DDBJ whole genome shotgun (WGS) entry which is preliminary data.</text>
</comment>
<dbReference type="InterPro" id="IPR019786">
    <property type="entry name" value="Zinc_finger_PHD-type_CS"/>
</dbReference>
<keyword evidence="5 9" id="KW-0863">Zinc-finger</keyword>
<feature type="binding site" evidence="8">
    <location>
        <position position="334"/>
    </location>
    <ligand>
        <name>Zn(2+)</name>
        <dbReference type="ChEBI" id="CHEBI:29105"/>
        <label>2</label>
    </ligand>
</feature>
<sequence>MSGWNVYVKNLIESESSIRRVAIIGAQDGQVWACTAAPLGEDFTASAEELKELVSVFQNINEVPSNGLKLEGTRYIVPRVEENLIFGKRNKTGVCVVLPVIIVYARSIFFIISNRRAEYFWNSVKSFSEMNDMGNCSQSAEAQNVTSYFKDYMEKVNEVDEKLLSERIVFLNELLSAATNPPKGNKLKLKHDEFQRAYQKMDRMLEEKLGIIKSCEQLTKSKIEELDILEALDDSMFDWIEPNSSAELFDDDDEPPSSPSGEDGNKMDKWTTVFENDNEMMLASSSDVQPKCTTINNKEVEEDTVPAEEIIHESEDTTLYCCCQKVAYGVMIECEAPNCPYQWFHLPCVRIKRIPKGTWMCRRCRAKIRKDAKD</sequence>
<dbReference type="OrthoDB" id="5411773at2759"/>
<dbReference type="SUPFAM" id="SSF55770">
    <property type="entry name" value="Profilin (actin-binding protein)"/>
    <property type="match status" value="1"/>
</dbReference>
<dbReference type="PANTHER" id="PTHR10333">
    <property type="entry name" value="INHIBITOR OF GROWTH PROTEIN"/>
    <property type="match status" value="1"/>
</dbReference>
<dbReference type="CDD" id="cd15505">
    <property type="entry name" value="PHD_ING"/>
    <property type="match status" value="1"/>
</dbReference>
<dbReference type="GO" id="GO:0003779">
    <property type="term" value="F:actin binding"/>
    <property type="evidence" value="ECO:0007669"/>
    <property type="project" value="UniProtKB-KW"/>
</dbReference>
<dbReference type="PROSITE" id="PS01359">
    <property type="entry name" value="ZF_PHD_1"/>
    <property type="match status" value="1"/>
</dbReference>
<feature type="binding site" evidence="8">
    <location>
        <position position="321"/>
    </location>
    <ligand>
        <name>Zn(2+)</name>
        <dbReference type="ChEBI" id="CHEBI:29105"/>
        <label>1</label>
    </ligand>
</feature>
<dbReference type="SMART" id="SM00392">
    <property type="entry name" value="PROF"/>
    <property type="match status" value="1"/>
</dbReference>
<feature type="binding site" evidence="8">
    <location>
        <position position="345"/>
    </location>
    <ligand>
        <name>Zn(2+)</name>
        <dbReference type="ChEBI" id="CHEBI:29105"/>
        <label>1</label>
    </ligand>
</feature>
<comment type="similarity">
    <text evidence="3">Belongs to the ING family.</text>
</comment>
<dbReference type="Pfam" id="PF00235">
    <property type="entry name" value="Profilin"/>
    <property type="match status" value="1"/>
</dbReference>
<evidence type="ECO:0000256" key="9">
    <source>
        <dbReference type="PROSITE-ProRule" id="PRU00146"/>
    </source>
</evidence>
<reference evidence="14 15" key="1">
    <citation type="submission" date="2015-01" db="EMBL/GenBank/DDBJ databases">
        <title>Evolution of Trichinella species and genotypes.</title>
        <authorList>
            <person name="Korhonen P.K."/>
            <person name="Edoardo P."/>
            <person name="Giuseppe L.R."/>
            <person name="Gasser R.B."/>
        </authorList>
    </citation>
    <scope>NUCLEOTIDE SEQUENCE [LARGE SCALE GENOMIC DNA]</scope>
    <source>
        <strain evidence="14">ISS470</strain>
    </source>
</reference>
<evidence type="ECO:0000256" key="10">
    <source>
        <dbReference type="RuleBase" id="RU003909"/>
    </source>
</evidence>
<name>A0A0V1FA93_TRIPS</name>
<keyword evidence="12" id="KW-1133">Transmembrane helix</keyword>
<keyword evidence="6 8" id="KW-0862">Zinc</keyword>
<evidence type="ECO:0000256" key="1">
    <source>
        <dbReference type="ARBA" id="ARBA00004123"/>
    </source>
</evidence>
<evidence type="ECO:0000256" key="8">
    <source>
        <dbReference type="PIRSR" id="PIRSR628651-51"/>
    </source>
</evidence>
<evidence type="ECO:0000256" key="4">
    <source>
        <dbReference type="ARBA" id="ARBA00022723"/>
    </source>
</evidence>
<dbReference type="SUPFAM" id="SSF57903">
    <property type="entry name" value="FYVE/PHD zinc finger"/>
    <property type="match status" value="1"/>
</dbReference>
<keyword evidence="12" id="KW-0812">Transmembrane</keyword>
<keyword evidence="10" id="KW-0009">Actin-binding</keyword>
<dbReference type="InterPro" id="IPR036140">
    <property type="entry name" value="PFN_sf"/>
</dbReference>
<protein>
    <recommendedName>
        <fullName evidence="10">Profilin</fullName>
    </recommendedName>
</protein>
<feature type="binding site" evidence="8">
    <location>
        <position position="361"/>
    </location>
    <ligand>
        <name>Zn(2+)</name>
        <dbReference type="ChEBI" id="CHEBI:29105"/>
        <label>2</label>
    </ligand>
</feature>
<feature type="binding site" evidence="8">
    <location>
        <position position="364"/>
    </location>
    <ligand>
        <name>Zn(2+)</name>
        <dbReference type="ChEBI" id="CHEBI:29105"/>
        <label>2</label>
    </ligand>
</feature>
<dbReference type="InterPro" id="IPR005455">
    <property type="entry name" value="PFN_euk"/>
</dbReference>
<evidence type="ECO:0000256" key="12">
    <source>
        <dbReference type="SAM" id="Phobius"/>
    </source>
</evidence>
<gene>
    <name evidence="14" type="primary">pfn-1</name>
    <name evidence="14" type="ORF">T4D_7411</name>
</gene>
<comment type="subcellular location">
    <subcellularLocation>
        <location evidence="1">Nucleus</location>
    </subcellularLocation>
</comment>
<keyword evidence="7" id="KW-0539">Nucleus</keyword>
<dbReference type="InterPro" id="IPR019787">
    <property type="entry name" value="Znf_PHD-finger"/>
</dbReference>
<feature type="binding site" evidence="8">
    <location>
        <position position="339"/>
    </location>
    <ligand>
        <name>Zn(2+)</name>
        <dbReference type="ChEBI" id="CHEBI:29105"/>
        <label>2</label>
    </ligand>
</feature>
<organism evidence="14 15">
    <name type="scientific">Trichinella pseudospiralis</name>
    <name type="common">Parasitic roundworm</name>
    <dbReference type="NCBI Taxonomy" id="6337"/>
    <lineage>
        <taxon>Eukaryota</taxon>
        <taxon>Metazoa</taxon>
        <taxon>Ecdysozoa</taxon>
        <taxon>Nematoda</taxon>
        <taxon>Enoplea</taxon>
        <taxon>Dorylaimia</taxon>
        <taxon>Trichinellida</taxon>
        <taxon>Trichinellidae</taxon>
        <taxon>Trichinella</taxon>
    </lineage>
</organism>
<accession>A0A0V1FA93</accession>
<evidence type="ECO:0000313" key="14">
    <source>
        <dbReference type="EMBL" id="KRY82910.1"/>
    </source>
</evidence>
<dbReference type="PROSITE" id="PS50016">
    <property type="entry name" value="ZF_PHD_2"/>
    <property type="match status" value="1"/>
</dbReference>